<reference evidence="6 7" key="1">
    <citation type="submission" date="2011-04" db="EMBL/GenBank/DDBJ databases">
        <authorList>
            <person name="Muzny D."/>
            <person name="Qin X."/>
            <person name="Deng J."/>
            <person name="Jiang H."/>
            <person name="Liu Y."/>
            <person name="Qu J."/>
            <person name="Song X.-Z."/>
            <person name="Zhang L."/>
            <person name="Thornton R."/>
            <person name="Coyle M."/>
            <person name="Francisco L."/>
            <person name="Jackson L."/>
            <person name="Javaid M."/>
            <person name="Korchina V."/>
            <person name="Kovar C."/>
            <person name="Mata R."/>
            <person name="Mathew T."/>
            <person name="Ngo R."/>
            <person name="Nguyen L."/>
            <person name="Nguyen N."/>
            <person name="Okwuonu G."/>
            <person name="Ongeri F."/>
            <person name="Pham C."/>
            <person name="Simmons D."/>
            <person name="Wilczek-Boney K."/>
            <person name="Hale W."/>
            <person name="Jakkamsetti A."/>
            <person name="Pham P."/>
            <person name="Ruth R."/>
            <person name="San Lucas F."/>
            <person name="Warren J."/>
            <person name="Zhang J."/>
            <person name="Zhao Z."/>
            <person name="Zhou C."/>
            <person name="Zhu D."/>
            <person name="Lee S."/>
            <person name="Bess C."/>
            <person name="Blankenburg K."/>
            <person name="Forbes L."/>
            <person name="Fu Q."/>
            <person name="Gubbala S."/>
            <person name="Hirani K."/>
            <person name="Jayaseelan J.C."/>
            <person name="Lara F."/>
            <person name="Munidasa M."/>
            <person name="Palculict T."/>
            <person name="Patil S."/>
            <person name="Pu L.-L."/>
            <person name="Saada N."/>
            <person name="Tang L."/>
            <person name="Weissenberger G."/>
            <person name="Zhu Y."/>
            <person name="Hemphill L."/>
            <person name="Shang Y."/>
            <person name="Youmans B."/>
            <person name="Ayvaz T."/>
            <person name="Ross M."/>
            <person name="Santibanez J."/>
            <person name="Aqrawi P."/>
            <person name="Gross S."/>
            <person name="Joshi V."/>
            <person name="Fowler G."/>
            <person name="Nazareth L."/>
            <person name="Reid J."/>
            <person name="Worley K."/>
            <person name="Petrosino J."/>
            <person name="Highlander S."/>
            <person name="Gibbs R."/>
        </authorList>
    </citation>
    <scope>NUCLEOTIDE SEQUENCE [LARGE SCALE GENOMIC DNA]</scope>
    <source>
        <strain evidence="6 7">DSM 3688</strain>
    </source>
</reference>
<keyword evidence="8" id="KW-1185">Reference proteome</keyword>
<dbReference type="InterPro" id="IPR028994">
    <property type="entry name" value="Integrin_alpha_N"/>
</dbReference>
<dbReference type="InterPro" id="IPR034641">
    <property type="entry name" value="RGL11"/>
</dbReference>
<dbReference type="Proteomes" id="UP000010862">
    <property type="component" value="Chromosome 1"/>
</dbReference>
<feature type="signal peptide" evidence="2">
    <location>
        <begin position="1"/>
        <end position="38"/>
    </location>
</feature>
<evidence type="ECO:0000313" key="5">
    <source>
        <dbReference type="EMBL" id="AGB28489.1"/>
    </source>
</evidence>
<proteinExistence type="predicted"/>
<dbReference type="InterPro" id="IPR049366">
    <property type="entry name" value="RGL11_C"/>
</dbReference>
<organism evidence="6 7">
    <name type="scientific">Prevotella dentalis (strain ATCC 49559 / DSM 3688 / JCM 13448 / NCTC 12043 / ES 2772)</name>
    <name type="common">Mitsuokella dentalis</name>
    <dbReference type="NCBI Taxonomy" id="908937"/>
    <lineage>
        <taxon>Bacteria</taxon>
        <taxon>Pseudomonadati</taxon>
        <taxon>Bacteroidota</taxon>
        <taxon>Bacteroidia</taxon>
        <taxon>Bacteroidales</taxon>
        <taxon>Prevotellaceae</taxon>
        <taxon>Prevotella</taxon>
    </lineage>
</organism>
<dbReference type="Pfam" id="PF21348">
    <property type="entry name" value="RGL11_C"/>
    <property type="match status" value="1"/>
</dbReference>
<dbReference type="Proteomes" id="UP000007820">
    <property type="component" value="Unassembled WGS sequence"/>
</dbReference>
<reference evidence="5" key="3">
    <citation type="submission" date="2012-02" db="EMBL/GenBank/DDBJ databases">
        <title>Complete sequence of chromosome 1 of Prevotella dentalis DSM 3688.</title>
        <authorList>
            <consortium name="US DOE Joint Genome Institute (JGI-PGF)"/>
            <person name="Lucas S."/>
            <person name="Copeland A."/>
            <person name="Lapidus A."/>
            <person name="Glavina del Rio T."/>
            <person name="Dalin E."/>
            <person name="Tice H."/>
            <person name="Bruce D."/>
            <person name="Goodwin L."/>
            <person name="Pitluck S."/>
            <person name="Peters L."/>
            <person name="Mikhailova N."/>
            <person name="Chertkov O."/>
            <person name="Kyrpides N."/>
            <person name="Mavromatis K."/>
            <person name="Ivanova N."/>
            <person name="Brettin T."/>
            <person name="Detter J.C."/>
            <person name="Han C."/>
            <person name="Larimer F."/>
            <person name="Land M."/>
            <person name="Hauser L."/>
            <person name="Markowitz V."/>
            <person name="Cheng J.-F."/>
            <person name="Hugenholtz P."/>
            <person name="Woyke T."/>
            <person name="Wu D."/>
            <person name="Gronow S."/>
            <person name="Wellnitz S."/>
            <person name="Brambilla E."/>
            <person name="Klenk H.-P."/>
            <person name="Eisen J.A."/>
        </authorList>
    </citation>
    <scope>NUCLEOTIDE SEQUENCE [LARGE SCALE GENOMIC DNA]</scope>
    <source>
        <strain evidence="5">DSM 3688</strain>
    </source>
</reference>
<evidence type="ECO:0000313" key="7">
    <source>
        <dbReference type="Proteomes" id="UP000007820"/>
    </source>
</evidence>
<dbReference type="OrthoDB" id="9802318at2"/>
<dbReference type="PANTHER" id="PTHR43118">
    <property type="entry name" value="RHAMNOGALACTURONAN LYASE (EUROFUNG)"/>
    <property type="match status" value="1"/>
</dbReference>
<evidence type="ECO:0000259" key="3">
    <source>
        <dbReference type="Pfam" id="PF18370"/>
    </source>
</evidence>
<protein>
    <submittedName>
        <fullName evidence="6">Polysaccharide lyase family protein 11, rhamnogalacturonan lyase</fullName>
    </submittedName>
</protein>
<dbReference type="EMBL" id="AFPW01000013">
    <property type="protein sequence ID" value="EGQ15664.1"/>
    <property type="molecule type" value="Genomic_DNA"/>
</dbReference>
<dbReference type="GO" id="GO:0016829">
    <property type="term" value="F:lyase activity"/>
    <property type="evidence" value="ECO:0007669"/>
    <property type="project" value="UniProtKB-KW"/>
</dbReference>
<dbReference type="HOGENOM" id="CLU_002616_2_0_10"/>
<accession>F9D2K1</accession>
<dbReference type="Pfam" id="PF18370">
    <property type="entry name" value="RGI_lyase"/>
    <property type="match status" value="1"/>
</dbReference>
<evidence type="ECO:0000256" key="1">
    <source>
        <dbReference type="SAM" id="MobiDB-lite"/>
    </source>
</evidence>
<evidence type="ECO:0000256" key="2">
    <source>
        <dbReference type="SAM" id="SignalP"/>
    </source>
</evidence>
<dbReference type="PATRIC" id="fig|908937.9.peg.1207"/>
<reference evidence="8" key="2">
    <citation type="submission" date="2012-02" db="EMBL/GenBank/DDBJ databases">
        <title>Complete sequence of chromosome 1 of Prevotella dentalis DSM 3688.</title>
        <authorList>
            <person name="Lucas S."/>
            <person name="Copeland A."/>
            <person name="Lapidus A."/>
            <person name="Glavina del Rio T."/>
            <person name="Dalin E."/>
            <person name="Tice H."/>
            <person name="Bruce D."/>
            <person name="Goodwin L."/>
            <person name="Pitluck S."/>
            <person name="Peters L."/>
            <person name="Mikhailova N."/>
            <person name="Chertkov O."/>
            <person name="Kyrpides N."/>
            <person name="Mavromatis K."/>
            <person name="Ivanova N."/>
            <person name="Brettin T."/>
            <person name="Detter J.C."/>
            <person name="Han C."/>
            <person name="Larimer F."/>
            <person name="Land M."/>
            <person name="Hauser L."/>
            <person name="Markowitz V."/>
            <person name="Cheng J.-F."/>
            <person name="Hugenholtz P."/>
            <person name="Woyke T."/>
            <person name="Wu D."/>
            <person name="Gronow S."/>
            <person name="Wellnitz S."/>
            <person name="Brambilla E."/>
            <person name="Klenk H.-P."/>
            <person name="Eisen J.A."/>
        </authorList>
    </citation>
    <scope>NUCLEOTIDE SEQUENCE [LARGE SCALE GENOMIC DNA]</scope>
    <source>
        <strain evidence="8">ATCC 49559 / DSM 3688 / JCM 13448 / NCTC 12043 / ES 2772</strain>
    </source>
</reference>
<dbReference type="PANTHER" id="PTHR43118:SF1">
    <property type="entry name" value="RHAMNOGALACTURONAN LYASE (EUROFUNG)"/>
    <property type="match status" value="1"/>
</dbReference>
<dbReference type="EMBL" id="CP003368">
    <property type="protein sequence ID" value="AGB28489.1"/>
    <property type="molecule type" value="Genomic_DNA"/>
</dbReference>
<dbReference type="eggNOG" id="COG3401">
    <property type="taxonomic scope" value="Bacteria"/>
</dbReference>
<feature type="chain" id="PRO_5010496631" evidence="2">
    <location>
        <begin position="39"/>
        <end position="680"/>
    </location>
</feature>
<name>F9D2K1_PREDD</name>
<dbReference type="KEGG" id="pdt:Prede_1161"/>
<keyword evidence="6" id="KW-0456">Lyase</keyword>
<dbReference type="STRING" id="908937.Prede_1161"/>
<feature type="region of interest" description="Disordered" evidence="1">
    <location>
        <begin position="146"/>
        <end position="172"/>
    </location>
</feature>
<dbReference type="SUPFAM" id="SSF69318">
    <property type="entry name" value="Integrin alpha N-terminal domain"/>
    <property type="match status" value="1"/>
</dbReference>
<dbReference type="InterPro" id="IPR013783">
    <property type="entry name" value="Ig-like_fold"/>
</dbReference>
<dbReference type="Gene3D" id="2.60.40.10">
    <property type="entry name" value="Immunoglobulins"/>
    <property type="match status" value="1"/>
</dbReference>
<dbReference type="CDD" id="cd10318">
    <property type="entry name" value="RGL11"/>
    <property type="match status" value="1"/>
</dbReference>
<keyword evidence="2" id="KW-0732">Signal</keyword>
<feature type="domain" description="Rhamnogalacturonan lyase family 11 C-terminal" evidence="4">
    <location>
        <begin position="174"/>
        <end position="673"/>
    </location>
</feature>
<evidence type="ECO:0000259" key="4">
    <source>
        <dbReference type="Pfam" id="PF21348"/>
    </source>
</evidence>
<sequence length="680" mass="75610">MKLFCHSLCYAAGRSARARRLFFLGLTALSLCSTPAMAQTRYDRARMVTERLNRGVVALRHGSEVVVSWRTLPGDRAAEPFDVYRNGVRLTPRPLTGGGTFFIDRHPLAVPATYEVRGGGRSGSWTVTPAAPDGFLAIPLTPPVTADSTEAWPRQRGRGGGRRPTTDPRRDGMARRVPVTYSANDASVADVDGDGQYELFLKWEPSNAHDNSHVGLTSPVYMDCYRLDGTRLWRICLGRNIRAGAHYTQFLAYDFDGDGRAELMMKTADGTIDGTGRAIGDANRDWRSLEAGTPQYGRIMQGPEYLTVFDGLTGAALKTVPYLPDRGPLMCWGDDHANRSERYLAALAWLDGRRPSAVFCRGYYTRTTLAAWDWDGRDLRLHWYFDTHPQPEQLALLRELGLENHARPDYAGQGNHNLRVADVDGDGKDEIVYGSMCVDHDGRGLYNTGFGHGDAIHLVAEPRTNKLFVWDCHENRRDGSDLREAATGRVVFQRKADFDVGRAMAADIDSTQYGVEVWSSNVPLTSPFSTTARQHEQRGEVDYSDASRDVARLSCNFGIWWDGGLTRQLLDHETVTRYNPDTQAMDVVTRFDGQFNNGTKSNPCLSADILGDWREEVVVRNAQSTELRIYVSPITTPHRVPCLMTDIPYRASVAAENVAYNQPPELGCYLGPDAPVPTGF</sequence>
<evidence type="ECO:0000313" key="6">
    <source>
        <dbReference type="EMBL" id="EGQ15664.1"/>
    </source>
</evidence>
<evidence type="ECO:0000313" key="8">
    <source>
        <dbReference type="Proteomes" id="UP000010862"/>
    </source>
</evidence>
<dbReference type="AlphaFoldDB" id="F9D2K1"/>
<gene>
    <name evidence="5" type="ordered locus">Prede_1161</name>
    <name evidence="6" type="ORF">HMPREF9136_1029</name>
</gene>
<dbReference type="InterPro" id="IPR041624">
    <property type="entry name" value="RGI_lyase"/>
</dbReference>
<feature type="domain" description="Rhamnogalacturonan I lyase beta-sheet" evidence="3">
    <location>
        <begin position="49"/>
        <end position="117"/>
    </location>
</feature>